<evidence type="ECO:0000256" key="3">
    <source>
        <dbReference type="ARBA" id="ARBA00022679"/>
    </source>
</evidence>
<comment type="cofactor">
    <cofactor evidence="1 5">
        <name>pyridoxal 5'-phosphate</name>
        <dbReference type="ChEBI" id="CHEBI:597326"/>
    </cofactor>
</comment>
<dbReference type="Gene3D" id="3.40.640.10">
    <property type="entry name" value="Type I PLP-dependent aspartate aminotransferase-like (Major domain)"/>
    <property type="match status" value="1"/>
</dbReference>
<evidence type="ECO:0000313" key="8">
    <source>
        <dbReference type="Proteomes" id="UP000007014"/>
    </source>
</evidence>
<protein>
    <submittedName>
        <fullName evidence="7">Probable 8-amino-7-oxononanoate synthase</fullName>
    </submittedName>
</protein>
<dbReference type="GO" id="GO:0030170">
    <property type="term" value="F:pyridoxal phosphate binding"/>
    <property type="evidence" value="ECO:0007669"/>
    <property type="project" value="InterPro"/>
</dbReference>
<comment type="similarity">
    <text evidence="2">Belongs to the class-II pyridoxal-phosphate-dependent aminotransferase family. BioF subfamily.</text>
</comment>
<dbReference type="InterPro" id="IPR004839">
    <property type="entry name" value="Aminotransferase_I/II_large"/>
</dbReference>
<keyword evidence="8" id="KW-1185">Reference proteome</keyword>
<gene>
    <name evidence="7" type="ORF">CYME_CML225C</name>
</gene>
<accession>M1VDI4</accession>
<evidence type="ECO:0000256" key="1">
    <source>
        <dbReference type="ARBA" id="ARBA00001933"/>
    </source>
</evidence>
<dbReference type="HOGENOM" id="CLU_015846_11_2_1"/>
<dbReference type="GeneID" id="16994662"/>
<dbReference type="AlphaFoldDB" id="M1VDI4"/>
<dbReference type="Gene3D" id="3.90.1150.10">
    <property type="entry name" value="Aspartate Aminotransferase, domain 1"/>
    <property type="match status" value="1"/>
</dbReference>
<dbReference type="eggNOG" id="KOG1359">
    <property type="taxonomic scope" value="Eukaryota"/>
</dbReference>
<organism evidence="7 8">
    <name type="scientific">Cyanidioschyzon merolae (strain NIES-3377 / 10D)</name>
    <name type="common">Unicellular red alga</name>
    <dbReference type="NCBI Taxonomy" id="280699"/>
    <lineage>
        <taxon>Eukaryota</taxon>
        <taxon>Rhodophyta</taxon>
        <taxon>Bangiophyceae</taxon>
        <taxon>Cyanidiales</taxon>
        <taxon>Cyanidiaceae</taxon>
        <taxon>Cyanidioschyzon</taxon>
    </lineage>
</organism>
<feature type="domain" description="Aminotransferase class I/classII large" evidence="6">
    <location>
        <begin position="41"/>
        <end position="400"/>
    </location>
</feature>
<name>M1VDI4_CYAM1</name>
<dbReference type="RefSeq" id="XP_005536853.1">
    <property type="nucleotide sequence ID" value="XM_005536796.1"/>
</dbReference>
<dbReference type="InterPro" id="IPR015421">
    <property type="entry name" value="PyrdxlP-dep_Trfase_major"/>
</dbReference>
<evidence type="ECO:0000256" key="2">
    <source>
        <dbReference type="ARBA" id="ARBA00010008"/>
    </source>
</evidence>
<dbReference type="OrthoDB" id="2382073at2759"/>
<dbReference type="PANTHER" id="PTHR13693">
    <property type="entry name" value="CLASS II AMINOTRANSFERASE/8-AMINO-7-OXONONANOATE SYNTHASE"/>
    <property type="match status" value="1"/>
</dbReference>
<dbReference type="PANTHER" id="PTHR13693:SF77">
    <property type="entry name" value="8-AMINO-7-OXONONANOATE SYNTHASE"/>
    <property type="match status" value="1"/>
</dbReference>
<dbReference type="Pfam" id="PF00155">
    <property type="entry name" value="Aminotran_1_2"/>
    <property type="match status" value="1"/>
</dbReference>
<evidence type="ECO:0000313" key="7">
    <source>
        <dbReference type="EMBL" id="BAM80817.1"/>
    </source>
</evidence>
<dbReference type="InterPro" id="IPR015424">
    <property type="entry name" value="PyrdxlP-dep_Trfase"/>
</dbReference>
<dbReference type="GO" id="GO:0016740">
    <property type="term" value="F:transferase activity"/>
    <property type="evidence" value="ECO:0007669"/>
    <property type="project" value="UniProtKB-KW"/>
</dbReference>
<evidence type="ECO:0000256" key="4">
    <source>
        <dbReference type="ARBA" id="ARBA00022898"/>
    </source>
</evidence>
<keyword evidence="3" id="KW-0808">Transferase</keyword>
<dbReference type="PROSITE" id="PS00599">
    <property type="entry name" value="AA_TRANSFER_CLASS_2"/>
    <property type="match status" value="1"/>
</dbReference>
<dbReference type="InterPro" id="IPR050087">
    <property type="entry name" value="AON_synthase_class-II"/>
</dbReference>
<dbReference type="EMBL" id="AP006494">
    <property type="protein sequence ID" value="BAM80817.1"/>
    <property type="molecule type" value="Genomic_DNA"/>
</dbReference>
<evidence type="ECO:0000259" key="6">
    <source>
        <dbReference type="Pfam" id="PF00155"/>
    </source>
</evidence>
<dbReference type="KEGG" id="cme:CYME_CML225C"/>
<dbReference type="Gramene" id="CML225CT">
    <property type="protein sequence ID" value="CML225CT"/>
    <property type="gene ID" value="CML225C"/>
</dbReference>
<reference evidence="7 8" key="1">
    <citation type="journal article" date="2004" name="Nature">
        <title>Genome sequence of the ultrasmall unicellular red alga Cyanidioschyzon merolae 10D.</title>
        <authorList>
            <person name="Matsuzaki M."/>
            <person name="Misumi O."/>
            <person name="Shin-i T."/>
            <person name="Maruyama S."/>
            <person name="Takahara M."/>
            <person name="Miyagishima S."/>
            <person name="Mori T."/>
            <person name="Nishida K."/>
            <person name="Yagisawa F."/>
            <person name="Nishida K."/>
            <person name="Yoshida Y."/>
            <person name="Nishimura Y."/>
            <person name="Nakao S."/>
            <person name="Kobayashi T."/>
            <person name="Momoyama Y."/>
            <person name="Higashiyama T."/>
            <person name="Minoda A."/>
            <person name="Sano M."/>
            <person name="Nomoto H."/>
            <person name="Oishi K."/>
            <person name="Hayashi H."/>
            <person name="Ohta F."/>
            <person name="Nishizaka S."/>
            <person name="Haga S."/>
            <person name="Miura S."/>
            <person name="Morishita T."/>
            <person name="Kabeya Y."/>
            <person name="Terasawa K."/>
            <person name="Suzuki Y."/>
            <person name="Ishii Y."/>
            <person name="Asakawa S."/>
            <person name="Takano H."/>
            <person name="Ohta N."/>
            <person name="Kuroiwa H."/>
            <person name="Tanaka K."/>
            <person name="Shimizu N."/>
            <person name="Sugano S."/>
            <person name="Sato N."/>
            <person name="Nozaki H."/>
            <person name="Ogasawara N."/>
            <person name="Kohara Y."/>
            <person name="Kuroiwa T."/>
        </authorList>
    </citation>
    <scope>NUCLEOTIDE SEQUENCE [LARGE SCALE GENOMIC DNA]</scope>
    <source>
        <strain evidence="7 8">10D</strain>
    </source>
</reference>
<dbReference type="SUPFAM" id="SSF53383">
    <property type="entry name" value="PLP-dependent transferases"/>
    <property type="match status" value="1"/>
</dbReference>
<dbReference type="STRING" id="280699.M1VDI4"/>
<dbReference type="InterPro" id="IPR015422">
    <property type="entry name" value="PyrdxlP-dep_Trfase_small"/>
</dbReference>
<reference evidence="7 8" key="2">
    <citation type="journal article" date="2007" name="BMC Biol.">
        <title>A 100%-complete sequence reveals unusually simple genomic features in the hot-spring red alga Cyanidioschyzon merolae.</title>
        <authorList>
            <person name="Nozaki H."/>
            <person name="Takano H."/>
            <person name="Misumi O."/>
            <person name="Terasawa K."/>
            <person name="Matsuzaki M."/>
            <person name="Maruyama S."/>
            <person name="Nishida K."/>
            <person name="Yagisawa F."/>
            <person name="Yoshida Y."/>
            <person name="Fujiwara T."/>
            <person name="Takio S."/>
            <person name="Tamura K."/>
            <person name="Chung S.J."/>
            <person name="Nakamura S."/>
            <person name="Kuroiwa H."/>
            <person name="Tanaka K."/>
            <person name="Sato N."/>
            <person name="Kuroiwa T."/>
        </authorList>
    </citation>
    <scope>NUCLEOTIDE SEQUENCE [LARGE SCALE GENOMIC DNA]</scope>
    <source>
        <strain evidence="7 8">10D</strain>
    </source>
</reference>
<proteinExistence type="inferred from homology"/>
<dbReference type="Proteomes" id="UP000007014">
    <property type="component" value="Chromosome 12"/>
</dbReference>
<sequence length="433" mass="47810">MTRQKLLEELELRLQERKRRGLWRALRSPGEAGAQDPAYEFASNDYLSFARSPELEELTAKLVEEARWSGSLRNGSGGSRLLTGDSGFAHAVEKQIAHFHEAEACLLFNSGYDCNLGVFSCIAAAGRDVVLVDERVHASIHDGCRLSRARTVRRFRHNDLTDLRESLSTLRKALGDECWIFVGVESCYSMDGDLLARPGELLDMCGAFGALLIVDEAHSVGVHGPDGRGLLHPYRAHPALLARVVTFGKAFGLHGAAVLGAQPLLQYLLNYARPLIYSTSLPLHSLCAVSAAYRLMATETAAHRRKLLWEAVRMFHSLTRDLRSRCPQLPPPLVNRESPIQAIIIPGNENCVFVANELRQRGFDARPIRYPTVERGAERIRVVLHAHNTPEAINAFVQALIDIVGQLPSAMCDARGTHQSGAPLRPALLNARL</sequence>
<dbReference type="OMA" id="FSMDGDQ"/>
<evidence type="ECO:0000256" key="5">
    <source>
        <dbReference type="RuleBase" id="RU003693"/>
    </source>
</evidence>
<keyword evidence="4 5" id="KW-0663">Pyridoxal phosphate</keyword>
<dbReference type="InterPro" id="IPR001917">
    <property type="entry name" value="Aminotrans_II_pyridoxalP_BS"/>
</dbReference>